<dbReference type="Gene3D" id="3.40.366.10">
    <property type="entry name" value="Malonyl-Coenzyme A Acyl Carrier Protein, domain 2"/>
    <property type="match status" value="1"/>
</dbReference>
<protein>
    <recommendedName>
        <fullName evidence="1">[acyl-carrier-protein] S-malonyltransferase</fullName>
        <ecNumber evidence="1">2.3.1.39</ecNumber>
    </recommendedName>
</protein>
<evidence type="ECO:0000313" key="6">
    <source>
        <dbReference type="EMBL" id="MEK8127214.1"/>
    </source>
</evidence>
<feature type="domain" description="Malonyl-CoA:ACP transacylase (MAT)" evidence="5">
    <location>
        <begin position="7"/>
        <end position="326"/>
    </location>
</feature>
<keyword evidence="3 6" id="KW-0012">Acyltransferase</keyword>
<evidence type="ECO:0000256" key="3">
    <source>
        <dbReference type="ARBA" id="ARBA00023315"/>
    </source>
</evidence>
<dbReference type="EC" id="2.3.1.39" evidence="1"/>
<dbReference type="InterPro" id="IPR050858">
    <property type="entry name" value="Mal-CoA-ACP_Trans/PKS_FabD"/>
</dbReference>
<dbReference type="InterPro" id="IPR001227">
    <property type="entry name" value="Ac_transferase_dom_sf"/>
</dbReference>
<dbReference type="EMBL" id="JBBPCC010000002">
    <property type="protein sequence ID" value="MEK8127214.1"/>
    <property type="molecule type" value="Genomic_DNA"/>
</dbReference>
<proteinExistence type="predicted"/>
<evidence type="ECO:0000256" key="2">
    <source>
        <dbReference type="ARBA" id="ARBA00022679"/>
    </source>
</evidence>
<evidence type="ECO:0000256" key="4">
    <source>
        <dbReference type="ARBA" id="ARBA00048462"/>
    </source>
</evidence>
<dbReference type="NCBIfam" id="TIGR00128">
    <property type="entry name" value="fabD"/>
    <property type="match status" value="1"/>
</dbReference>
<dbReference type="PANTHER" id="PTHR42681:SF1">
    <property type="entry name" value="MALONYL-COA-ACYL CARRIER PROTEIN TRANSACYLASE, MITOCHONDRIAL"/>
    <property type="match status" value="1"/>
</dbReference>
<dbReference type="InterPro" id="IPR004410">
    <property type="entry name" value="Malonyl_CoA-ACP_transAc_FabD"/>
</dbReference>
<dbReference type="SMART" id="SM00827">
    <property type="entry name" value="PKS_AT"/>
    <property type="match status" value="1"/>
</dbReference>
<dbReference type="SUPFAM" id="SSF55048">
    <property type="entry name" value="Probable ACP-binding domain of malonyl-CoA ACP transacylase"/>
    <property type="match status" value="1"/>
</dbReference>
<dbReference type="InterPro" id="IPR014043">
    <property type="entry name" value="Acyl_transferase_dom"/>
</dbReference>
<organism evidence="6 7">
    <name type="scientific">Paenibacillus filicis</name>
    <dbReference type="NCBI Taxonomy" id="669464"/>
    <lineage>
        <taxon>Bacteria</taxon>
        <taxon>Bacillati</taxon>
        <taxon>Bacillota</taxon>
        <taxon>Bacilli</taxon>
        <taxon>Bacillales</taxon>
        <taxon>Paenibacillaceae</taxon>
        <taxon>Paenibacillus</taxon>
    </lineage>
</organism>
<dbReference type="Proteomes" id="UP001469365">
    <property type="component" value="Unassembled WGS sequence"/>
</dbReference>
<keyword evidence="2 6" id="KW-0808">Transferase</keyword>
<dbReference type="SUPFAM" id="SSF52151">
    <property type="entry name" value="FabD/lysophospholipase-like"/>
    <property type="match status" value="1"/>
</dbReference>
<dbReference type="InterPro" id="IPR016035">
    <property type="entry name" value="Acyl_Trfase/lysoPLipase"/>
</dbReference>
<name>A0ABU9DEL2_9BACL</name>
<comment type="catalytic activity">
    <reaction evidence="4">
        <text>holo-[ACP] + malonyl-CoA = malonyl-[ACP] + CoA</text>
        <dbReference type="Rhea" id="RHEA:41792"/>
        <dbReference type="Rhea" id="RHEA-COMP:9623"/>
        <dbReference type="Rhea" id="RHEA-COMP:9685"/>
        <dbReference type="ChEBI" id="CHEBI:57287"/>
        <dbReference type="ChEBI" id="CHEBI:57384"/>
        <dbReference type="ChEBI" id="CHEBI:64479"/>
        <dbReference type="ChEBI" id="CHEBI:78449"/>
        <dbReference type="EC" id="2.3.1.39"/>
    </reaction>
</comment>
<sequence length="437" mass="47627">MNNYAFLFPGQGSQYVGMGKKWLGSHAAVRHTFDEASSVLGYDLAKLCLEGPADTLMQTEYAQPAILTVSKAAYDVFVEESGIVPVVMAGHSLGEFSALVCAGAIAFADAVQLVRQRGRFMQEAVGLGAGAMSAITGASEEAVQTVCRQISGQGKGGSVVISNYNSPDQLVISGHKAAVVQAGEELARIGATVITLKVSAPFHSPLMEPAAVRLRKELGTYTYFPLRCPVISNVTARVYSSHTDIAATLSAQMTHPVRWVESMRAAADYGITAAVELGPQAVLRNFMRRLAPEVQASAYDKEEDAEVLRLRVRSDMQGASSSRSAGSHEDLLSRCLTVAVSTKNRNDDHEEYETGVVMPYRKAMKLHDELQQVNAPVLDEHEKQGLLMLHTVFEAKRTPQPERAARYRQLLNETGQAPKWNDYVSELLQLEGWFRHG</sequence>
<comment type="caution">
    <text evidence="6">The sequence shown here is derived from an EMBL/GenBank/DDBJ whole genome shotgun (WGS) entry which is preliminary data.</text>
</comment>
<evidence type="ECO:0000256" key="1">
    <source>
        <dbReference type="ARBA" id="ARBA00013258"/>
    </source>
</evidence>
<dbReference type="InterPro" id="IPR016036">
    <property type="entry name" value="Malonyl_transacylase_ACP-bd"/>
</dbReference>
<evidence type="ECO:0000313" key="7">
    <source>
        <dbReference type="Proteomes" id="UP001469365"/>
    </source>
</evidence>
<accession>A0ABU9DEL2</accession>
<dbReference type="GO" id="GO:0004314">
    <property type="term" value="F:[acyl-carrier-protein] S-malonyltransferase activity"/>
    <property type="evidence" value="ECO:0007669"/>
    <property type="project" value="UniProtKB-EC"/>
</dbReference>
<reference evidence="6 7" key="1">
    <citation type="submission" date="2024-04" db="EMBL/GenBank/DDBJ databases">
        <title>draft genome sequnece of Paenibacillus filicis.</title>
        <authorList>
            <person name="Kim D.-U."/>
        </authorList>
    </citation>
    <scope>NUCLEOTIDE SEQUENCE [LARGE SCALE GENOMIC DNA]</scope>
    <source>
        <strain evidence="6 7">KACC14197</strain>
    </source>
</reference>
<gene>
    <name evidence="6" type="primary">fabD</name>
    <name evidence="6" type="ORF">WMW72_04735</name>
</gene>
<keyword evidence="7" id="KW-1185">Reference proteome</keyword>
<evidence type="ECO:0000259" key="5">
    <source>
        <dbReference type="SMART" id="SM00827"/>
    </source>
</evidence>
<dbReference type="PANTHER" id="PTHR42681">
    <property type="entry name" value="MALONYL-COA-ACYL CARRIER PROTEIN TRANSACYLASE, MITOCHONDRIAL"/>
    <property type="match status" value="1"/>
</dbReference>
<dbReference type="Pfam" id="PF00698">
    <property type="entry name" value="Acyl_transf_1"/>
    <property type="match status" value="1"/>
</dbReference>
<dbReference type="RefSeq" id="WP_341414270.1">
    <property type="nucleotide sequence ID" value="NZ_JBBPCC010000002.1"/>
</dbReference>
<dbReference type="Gene3D" id="3.30.70.250">
    <property type="entry name" value="Malonyl-CoA ACP transacylase, ACP-binding"/>
    <property type="match status" value="1"/>
</dbReference>